<sequence length="426" mass="49199">MKPLPNYALRTLFKQILEGIRIFHSAGLVHRDIKCDNILLHCPPGSGRVYAKLSDFGFAKKEDLEGGNTYSVGTYPFMAPELFQIPVISTQKVDIYAVGITFYRLLTNDYPIKGNIPDDYYRKMTQQMYIKRPPGITDDLLWNLISQMLDFNPDRRITATEALQHEYFTSSEAISDISPEQQELAIKATELKEKGDKTISEYDINPTFIMPETVVSNYFPKDELEELIQNNKENNTPYEKQIAQSVESRRRAFEPGGIIDKMLQILNKLTSEQILPIYFQPFIEIIRLGTQQQRNSLYQKGLLSWAKQFLYSQDEEILLQGALIYKRFLFFTGRFDSDNKQNPLREEMEKDGTLDKLIEMYQNQTINDYKIRLFICSGIGYAYKAICIRDSIGQQLISTLKQMMVDHDQYVSSAALQALGQLAENR</sequence>
<dbReference type="AlphaFoldDB" id="A0A5J4UGC1"/>
<accession>A0A5J4UGC1</accession>
<dbReference type="SUPFAM" id="SSF56112">
    <property type="entry name" value="Protein kinase-like (PK-like)"/>
    <property type="match status" value="1"/>
</dbReference>
<evidence type="ECO:0000313" key="3">
    <source>
        <dbReference type="Proteomes" id="UP000324800"/>
    </source>
</evidence>
<feature type="non-terminal residue" evidence="2">
    <location>
        <position position="426"/>
    </location>
</feature>
<dbReference type="SUPFAM" id="SSF48371">
    <property type="entry name" value="ARM repeat"/>
    <property type="match status" value="1"/>
</dbReference>
<protein>
    <recommendedName>
        <fullName evidence="1">Protein kinase domain-containing protein</fullName>
    </recommendedName>
</protein>
<dbReference type="InterPro" id="IPR008271">
    <property type="entry name" value="Ser/Thr_kinase_AS"/>
</dbReference>
<dbReference type="GO" id="GO:0044773">
    <property type="term" value="P:mitotic DNA damage checkpoint signaling"/>
    <property type="evidence" value="ECO:0007669"/>
    <property type="project" value="TreeGrafter"/>
</dbReference>
<dbReference type="InterPro" id="IPR011989">
    <property type="entry name" value="ARM-like"/>
</dbReference>
<dbReference type="Pfam" id="PF00069">
    <property type="entry name" value="Pkinase"/>
    <property type="match status" value="1"/>
</dbReference>
<proteinExistence type="predicted"/>
<dbReference type="Gene3D" id="1.25.10.10">
    <property type="entry name" value="Leucine-rich Repeat Variant"/>
    <property type="match status" value="1"/>
</dbReference>
<feature type="domain" description="Protein kinase" evidence="1">
    <location>
        <begin position="1"/>
        <end position="168"/>
    </location>
</feature>
<organism evidence="2 3">
    <name type="scientific">Streblomastix strix</name>
    <dbReference type="NCBI Taxonomy" id="222440"/>
    <lineage>
        <taxon>Eukaryota</taxon>
        <taxon>Metamonada</taxon>
        <taxon>Preaxostyla</taxon>
        <taxon>Oxymonadida</taxon>
        <taxon>Streblomastigidae</taxon>
        <taxon>Streblomastix</taxon>
    </lineage>
</organism>
<dbReference type="PANTHER" id="PTHR44167:SF24">
    <property type="entry name" value="SERINE_THREONINE-PROTEIN KINASE CHK2"/>
    <property type="match status" value="1"/>
</dbReference>
<evidence type="ECO:0000313" key="2">
    <source>
        <dbReference type="EMBL" id="KAA6369273.1"/>
    </source>
</evidence>
<dbReference type="GO" id="GO:0005524">
    <property type="term" value="F:ATP binding"/>
    <property type="evidence" value="ECO:0007669"/>
    <property type="project" value="InterPro"/>
</dbReference>
<gene>
    <name evidence="2" type="ORF">EZS28_035200</name>
</gene>
<dbReference type="Proteomes" id="UP000324800">
    <property type="component" value="Unassembled WGS sequence"/>
</dbReference>
<dbReference type="InterPro" id="IPR011009">
    <property type="entry name" value="Kinase-like_dom_sf"/>
</dbReference>
<dbReference type="PROSITE" id="PS00108">
    <property type="entry name" value="PROTEIN_KINASE_ST"/>
    <property type="match status" value="1"/>
</dbReference>
<name>A0A5J4UGC1_9EUKA</name>
<evidence type="ECO:0000259" key="1">
    <source>
        <dbReference type="PROSITE" id="PS50011"/>
    </source>
</evidence>
<dbReference type="InterPro" id="IPR000719">
    <property type="entry name" value="Prot_kinase_dom"/>
</dbReference>
<dbReference type="GO" id="GO:0004674">
    <property type="term" value="F:protein serine/threonine kinase activity"/>
    <property type="evidence" value="ECO:0007669"/>
    <property type="project" value="TreeGrafter"/>
</dbReference>
<dbReference type="PROSITE" id="PS50011">
    <property type="entry name" value="PROTEIN_KINASE_DOM"/>
    <property type="match status" value="1"/>
</dbReference>
<dbReference type="EMBL" id="SNRW01016533">
    <property type="protein sequence ID" value="KAA6369273.1"/>
    <property type="molecule type" value="Genomic_DNA"/>
</dbReference>
<dbReference type="PANTHER" id="PTHR44167">
    <property type="entry name" value="OVARIAN-SPECIFIC SERINE/THREONINE-PROTEIN KINASE LOK-RELATED"/>
    <property type="match status" value="1"/>
</dbReference>
<dbReference type="Gene3D" id="1.10.510.10">
    <property type="entry name" value="Transferase(Phosphotransferase) domain 1"/>
    <property type="match status" value="1"/>
</dbReference>
<dbReference type="GO" id="GO:0005634">
    <property type="term" value="C:nucleus"/>
    <property type="evidence" value="ECO:0007669"/>
    <property type="project" value="TreeGrafter"/>
</dbReference>
<comment type="caution">
    <text evidence="2">The sequence shown here is derived from an EMBL/GenBank/DDBJ whole genome shotgun (WGS) entry which is preliminary data.</text>
</comment>
<dbReference type="InterPro" id="IPR016024">
    <property type="entry name" value="ARM-type_fold"/>
</dbReference>
<reference evidence="2 3" key="1">
    <citation type="submission" date="2019-03" db="EMBL/GenBank/DDBJ databases">
        <title>Single cell metagenomics reveals metabolic interactions within the superorganism composed of flagellate Streblomastix strix and complex community of Bacteroidetes bacteria on its surface.</title>
        <authorList>
            <person name="Treitli S.C."/>
            <person name="Kolisko M."/>
            <person name="Husnik F."/>
            <person name="Keeling P."/>
            <person name="Hampl V."/>
        </authorList>
    </citation>
    <scope>NUCLEOTIDE SEQUENCE [LARGE SCALE GENOMIC DNA]</scope>
    <source>
        <strain evidence="2">ST1C</strain>
    </source>
</reference>
<dbReference type="SMART" id="SM00220">
    <property type="entry name" value="S_TKc"/>
    <property type="match status" value="1"/>
</dbReference>